<gene>
    <name evidence="13" type="ORF">N5A56_012845</name>
</gene>
<dbReference type="InterPro" id="IPR050368">
    <property type="entry name" value="ClC-type_chloride_channel"/>
</dbReference>
<evidence type="ECO:0000259" key="12">
    <source>
        <dbReference type="PROSITE" id="PS51371"/>
    </source>
</evidence>
<evidence type="ECO:0000256" key="11">
    <source>
        <dbReference type="SAM" id="Phobius"/>
    </source>
</evidence>
<keyword evidence="2" id="KW-0813">Transport</keyword>
<evidence type="ECO:0000256" key="3">
    <source>
        <dbReference type="ARBA" id="ARBA00022692"/>
    </source>
</evidence>
<organism evidence="13 14">
    <name type="scientific">Polaribacter ponticola</name>
    <dbReference type="NCBI Taxonomy" id="2978475"/>
    <lineage>
        <taxon>Bacteria</taxon>
        <taxon>Pseudomonadati</taxon>
        <taxon>Bacteroidota</taxon>
        <taxon>Flavobacteriia</taxon>
        <taxon>Flavobacteriales</taxon>
        <taxon>Flavobacteriaceae</taxon>
    </lineage>
</organism>
<dbReference type="Gene3D" id="1.10.3080.10">
    <property type="entry name" value="Clc chloride channel"/>
    <property type="match status" value="1"/>
</dbReference>
<keyword evidence="7" id="KW-0869">Chloride channel</keyword>
<dbReference type="Pfam" id="PF00571">
    <property type="entry name" value="CBS"/>
    <property type="match status" value="2"/>
</dbReference>
<feature type="transmembrane region" description="Helical" evidence="11">
    <location>
        <begin position="412"/>
        <end position="433"/>
    </location>
</feature>
<feature type="domain" description="CBS" evidence="12">
    <location>
        <begin position="467"/>
        <end position="526"/>
    </location>
</feature>
<keyword evidence="14" id="KW-1185">Reference proteome</keyword>
<comment type="subcellular location">
    <subcellularLocation>
        <location evidence="1">Membrane</location>
        <topology evidence="1">Multi-pass membrane protein</topology>
    </subcellularLocation>
</comment>
<evidence type="ECO:0000256" key="10">
    <source>
        <dbReference type="PROSITE-ProRule" id="PRU00703"/>
    </source>
</evidence>
<evidence type="ECO:0000256" key="6">
    <source>
        <dbReference type="ARBA" id="ARBA00023136"/>
    </source>
</evidence>
<keyword evidence="3 11" id="KW-0812">Transmembrane</keyword>
<feature type="transmembrane region" description="Helical" evidence="11">
    <location>
        <begin position="319"/>
        <end position="338"/>
    </location>
</feature>
<keyword evidence="10" id="KW-0129">CBS domain</keyword>
<dbReference type="SUPFAM" id="SSF81340">
    <property type="entry name" value="Clc chloride channel"/>
    <property type="match status" value="1"/>
</dbReference>
<keyword evidence="6 11" id="KW-0472">Membrane</keyword>
<accession>A0ABT5SAW3</accession>
<feature type="transmembrane region" description="Helical" evidence="11">
    <location>
        <begin position="160"/>
        <end position="185"/>
    </location>
</feature>
<feature type="transmembrane region" description="Helical" evidence="11">
    <location>
        <begin position="272"/>
        <end position="290"/>
    </location>
</feature>
<feature type="transmembrane region" description="Helical" evidence="11">
    <location>
        <begin position="382"/>
        <end position="405"/>
    </location>
</feature>
<dbReference type="PANTHER" id="PTHR43427">
    <property type="entry name" value="CHLORIDE CHANNEL PROTEIN CLC-E"/>
    <property type="match status" value="1"/>
</dbReference>
<evidence type="ECO:0000313" key="13">
    <source>
        <dbReference type="EMBL" id="MDD7915247.1"/>
    </source>
</evidence>
<sequence length="591" mass="65434">MPTKNKFLKRILIWRYKYISERQFVYVLSILVGLLAGLGTAILKNLTFFFHDVLEGKFIKDIHYSLYFIFPIIGLVLVYYIKTKIIKKDIGHGISTTLHAVSKRNGIIEKYKMYASLITAPITVGFGGSAGLQGPAVSTGAALGSYVAQVFHMNTKTRMLLIGCATAGAMSSMFKAPVAAIIFAVEIFSLDLAFASLVPLLLASVSAVMTSYFFFEKDALLGFKLVDAFQSKDIFYYVLLGLGTGVASVYFSKIYFRITNFFKRIKKPIHRLIFGGLAIGVMLYLIPPLYGEGYGLINNLLQGNTLGALKEIPYQVDFTNVWIVITFLLLITIFKAIAMTTTFAAGGVGGIFIPTLVMGSALGNVFAKIINALGGNVSESNFTLIGMTGLMAGVLHAPLTAIFLIAEITGGYDLFVPLMLVAAISFAFTKYFISNSIYTVELAKRGELITHNKDKNVLMMMQINKLIEKNFKVVNPEMTLGEMLKKAVAHSTRNIFPVINKEKQFLGIVLLDDIRSIMFDTEMYDKVTVETVMKSAPEIIFYNDSVAQVMQKFKESDAWNLPVVKDDKYVGFISKSKLLTAYRNKLIEVTA</sequence>
<evidence type="ECO:0000256" key="8">
    <source>
        <dbReference type="ARBA" id="ARBA00023214"/>
    </source>
</evidence>
<proteinExistence type="predicted"/>
<dbReference type="RefSeq" id="WP_265725804.1">
    <property type="nucleotide sequence ID" value="NZ_JAOSLC020000003.1"/>
</dbReference>
<dbReference type="PANTHER" id="PTHR43427:SF6">
    <property type="entry name" value="CHLORIDE CHANNEL PROTEIN CLC-E"/>
    <property type="match status" value="1"/>
</dbReference>
<feature type="transmembrane region" description="Helical" evidence="11">
    <location>
        <begin position="350"/>
        <end position="370"/>
    </location>
</feature>
<dbReference type="InterPro" id="IPR000644">
    <property type="entry name" value="CBS_dom"/>
</dbReference>
<protein>
    <submittedName>
        <fullName evidence="13">Chloride channel protein</fullName>
    </submittedName>
</protein>
<evidence type="ECO:0000256" key="2">
    <source>
        <dbReference type="ARBA" id="ARBA00022448"/>
    </source>
</evidence>
<keyword evidence="8" id="KW-0868">Chloride</keyword>
<dbReference type="InterPro" id="IPR001807">
    <property type="entry name" value="ClC"/>
</dbReference>
<name>A0ABT5SAW3_9FLAO</name>
<evidence type="ECO:0000256" key="1">
    <source>
        <dbReference type="ARBA" id="ARBA00004141"/>
    </source>
</evidence>
<keyword evidence="9" id="KW-0407">Ion channel</keyword>
<evidence type="ECO:0000313" key="14">
    <source>
        <dbReference type="Proteomes" id="UP001151478"/>
    </source>
</evidence>
<evidence type="ECO:0000256" key="7">
    <source>
        <dbReference type="ARBA" id="ARBA00023173"/>
    </source>
</evidence>
<dbReference type="InterPro" id="IPR014743">
    <property type="entry name" value="Cl-channel_core"/>
</dbReference>
<keyword evidence="5" id="KW-0406">Ion transport</keyword>
<feature type="transmembrane region" description="Helical" evidence="11">
    <location>
        <begin position="113"/>
        <end position="132"/>
    </location>
</feature>
<keyword evidence="4 11" id="KW-1133">Transmembrane helix</keyword>
<dbReference type="Proteomes" id="UP001151478">
    <property type="component" value="Unassembled WGS sequence"/>
</dbReference>
<dbReference type="Gene3D" id="3.10.580.10">
    <property type="entry name" value="CBS-domain"/>
    <property type="match status" value="1"/>
</dbReference>
<feature type="transmembrane region" description="Helical" evidence="11">
    <location>
        <begin position="62"/>
        <end position="81"/>
    </location>
</feature>
<comment type="caution">
    <text evidence="13">The sequence shown here is derived from an EMBL/GenBank/DDBJ whole genome shotgun (WGS) entry which is preliminary data.</text>
</comment>
<reference evidence="13" key="1">
    <citation type="submission" date="2023-02" db="EMBL/GenBank/DDBJ databases">
        <title>Polaribacter ponticola sp. nov., isolated from seawater.</title>
        <authorList>
            <person name="Baek J.H."/>
            <person name="Kim J.M."/>
            <person name="Choi D.G."/>
            <person name="Jeon C.O."/>
        </authorList>
    </citation>
    <scope>NUCLEOTIDE SEQUENCE</scope>
    <source>
        <strain evidence="13">MSW5</strain>
    </source>
</reference>
<feature type="domain" description="CBS" evidence="12">
    <location>
        <begin position="533"/>
        <end position="589"/>
    </location>
</feature>
<dbReference type="SUPFAM" id="SSF54631">
    <property type="entry name" value="CBS-domain pair"/>
    <property type="match status" value="1"/>
</dbReference>
<dbReference type="Pfam" id="PF00654">
    <property type="entry name" value="Voltage_CLC"/>
    <property type="match status" value="1"/>
</dbReference>
<dbReference type="CDD" id="cd00400">
    <property type="entry name" value="Voltage_gated_ClC"/>
    <property type="match status" value="1"/>
</dbReference>
<evidence type="ECO:0000256" key="5">
    <source>
        <dbReference type="ARBA" id="ARBA00023065"/>
    </source>
</evidence>
<feature type="transmembrane region" description="Helical" evidence="11">
    <location>
        <begin position="192"/>
        <end position="214"/>
    </location>
</feature>
<dbReference type="EMBL" id="JAOSLC020000003">
    <property type="protein sequence ID" value="MDD7915247.1"/>
    <property type="molecule type" value="Genomic_DNA"/>
</dbReference>
<dbReference type="PRINTS" id="PR00762">
    <property type="entry name" value="CLCHANNEL"/>
</dbReference>
<feature type="transmembrane region" description="Helical" evidence="11">
    <location>
        <begin position="24"/>
        <end position="42"/>
    </location>
</feature>
<dbReference type="PROSITE" id="PS51371">
    <property type="entry name" value="CBS"/>
    <property type="match status" value="2"/>
</dbReference>
<evidence type="ECO:0000256" key="9">
    <source>
        <dbReference type="ARBA" id="ARBA00023303"/>
    </source>
</evidence>
<dbReference type="InterPro" id="IPR046342">
    <property type="entry name" value="CBS_dom_sf"/>
</dbReference>
<feature type="transmembrane region" description="Helical" evidence="11">
    <location>
        <begin position="234"/>
        <end position="251"/>
    </location>
</feature>
<evidence type="ECO:0000256" key="4">
    <source>
        <dbReference type="ARBA" id="ARBA00022989"/>
    </source>
</evidence>